<feature type="region of interest" description="Disordered" evidence="1">
    <location>
        <begin position="32"/>
        <end position="93"/>
    </location>
</feature>
<dbReference type="EMBL" id="GAIX01011560">
    <property type="protein sequence ID" value="JAA81000.1"/>
    <property type="molecule type" value="Transcribed_RNA"/>
</dbReference>
<evidence type="ECO:0000313" key="2">
    <source>
        <dbReference type="EMBL" id="JAA81000.1"/>
    </source>
</evidence>
<protein>
    <submittedName>
        <fullName evidence="2">Uncharacterized protein</fullName>
    </submittedName>
</protein>
<reference evidence="2" key="1">
    <citation type="journal article" date="2013" name="BMC Genomics">
        <title>Unscrambling butterfly oogenesis.</title>
        <authorList>
            <person name="Carter J.M."/>
            <person name="Baker S.C."/>
            <person name="Pink R."/>
            <person name="Carter D.R."/>
            <person name="Collins A."/>
            <person name="Tomlin J."/>
            <person name="Gibbs M."/>
            <person name="Breuker C.J."/>
        </authorList>
    </citation>
    <scope>NUCLEOTIDE SEQUENCE</scope>
    <source>
        <tissue evidence="2">Ovary</tissue>
    </source>
</reference>
<name>S4P3L1_9NEOP</name>
<feature type="compositionally biased region" description="Low complexity" evidence="1">
    <location>
        <begin position="65"/>
        <end position="79"/>
    </location>
</feature>
<feature type="compositionally biased region" description="Low complexity" evidence="1">
    <location>
        <begin position="41"/>
        <end position="57"/>
    </location>
</feature>
<accession>S4P3L1</accession>
<organism evidence="2">
    <name type="scientific">Pararge aegeria</name>
    <name type="common">speckled wood butterfly</name>
    <dbReference type="NCBI Taxonomy" id="116150"/>
    <lineage>
        <taxon>Eukaryota</taxon>
        <taxon>Metazoa</taxon>
        <taxon>Ecdysozoa</taxon>
        <taxon>Arthropoda</taxon>
        <taxon>Hexapoda</taxon>
        <taxon>Insecta</taxon>
        <taxon>Pterygota</taxon>
        <taxon>Neoptera</taxon>
        <taxon>Endopterygota</taxon>
        <taxon>Lepidoptera</taxon>
        <taxon>Glossata</taxon>
        <taxon>Ditrysia</taxon>
        <taxon>Papilionoidea</taxon>
        <taxon>Nymphalidae</taxon>
        <taxon>Satyrinae</taxon>
        <taxon>Satyrini</taxon>
        <taxon>Parargina</taxon>
        <taxon>Pararge</taxon>
    </lineage>
</organism>
<dbReference type="AlphaFoldDB" id="S4P3L1"/>
<proteinExistence type="predicted"/>
<evidence type="ECO:0000256" key="1">
    <source>
        <dbReference type="SAM" id="MobiDB-lite"/>
    </source>
</evidence>
<sequence length="93" mass="9983">MSSLFVNTTTPHIVIQRRVGALPTLIRRIPSQTHTWDSLNSSSTSGSPASSVTAGGVWAAPTRPSNSTGSTNSSTSLNSNDRDRQYNLDMDFD</sequence>
<reference evidence="2" key="2">
    <citation type="submission" date="2013-05" db="EMBL/GenBank/DDBJ databases">
        <authorList>
            <person name="Carter J.-M."/>
            <person name="Baker S.C."/>
            <person name="Pink R."/>
            <person name="Carter D.R.F."/>
            <person name="Collins A."/>
            <person name="Tomlin J."/>
            <person name="Gibbs M."/>
            <person name="Breuker C.J."/>
        </authorList>
    </citation>
    <scope>NUCLEOTIDE SEQUENCE</scope>
    <source>
        <tissue evidence="2">Ovary</tissue>
    </source>
</reference>